<keyword evidence="1 2" id="KW-0812">Transmembrane</keyword>
<proteinExistence type="predicted"/>
<evidence type="ECO:0000313" key="2">
    <source>
        <dbReference type="EMBL" id="SNW62706.1"/>
    </source>
</evidence>
<dbReference type="GeneID" id="35382631"/>
<dbReference type="RefSeq" id="YP_009449008.1">
    <property type="nucleotide sequence ID" value="NC_036594.1"/>
</dbReference>
<dbReference type="Proteomes" id="UP000236316">
    <property type="component" value="Segment"/>
</dbReference>
<keyword evidence="1" id="KW-0472">Membrane</keyword>
<keyword evidence="3" id="KW-1185">Reference proteome</keyword>
<sequence>MHDIAFIFILAGVIWFILVFYLLIYLSLPFGFIEACFLLVPTIFLFISAAHSNSLDDESTSNLISTDTNIEIALLAVLLGTTQGTNIQSINFTILIILSLILSLFIPIPINVNICYKKYIDSVKSILQVYSISLLIYASILLLDGIVNKGIKLNPNSTQVSNAVSIAIAT</sequence>
<dbReference type="KEGG" id="vg:35382631"/>
<reference evidence="2" key="1">
    <citation type="submission" date="2017-08" db="EMBL/GenBank/DDBJ databases">
        <authorList>
            <consortium name="Urmite Genomes"/>
        </authorList>
    </citation>
    <scope>NUCLEOTIDE SEQUENCE [LARGE SCALE GENOMIC DNA]</scope>
    <source>
        <strain evidence="2">IHUMI-LCC2</strain>
    </source>
</reference>
<feature type="transmembrane region" description="Helical" evidence="1">
    <location>
        <begin position="126"/>
        <end position="147"/>
    </location>
</feature>
<feature type="transmembrane region" description="Helical" evidence="1">
    <location>
        <begin position="92"/>
        <end position="114"/>
    </location>
</feature>
<organism evidence="2">
    <name type="scientific">Orpheovirus IHUMI-LCC2</name>
    <dbReference type="NCBI Taxonomy" id="2023057"/>
    <lineage>
        <taxon>Viruses</taxon>
        <taxon>Varidnaviria</taxon>
        <taxon>Bamfordvirae</taxon>
        <taxon>Nucleocytoviricota</taxon>
        <taxon>Megaviricetes</taxon>
        <taxon>Pimascovirales</taxon>
        <taxon>Ocovirineae</taxon>
        <taxon>Orpheoviridae</taxon>
        <taxon>Alphaorpheovirus</taxon>
        <taxon>Alphaorpheovirus massiliense</taxon>
    </lineage>
</organism>
<evidence type="ECO:0000313" key="3">
    <source>
        <dbReference type="Proteomes" id="UP000236316"/>
    </source>
</evidence>
<protein>
    <submittedName>
        <fullName evidence="2">Transmembrane domain-containing protein</fullName>
    </submittedName>
</protein>
<feature type="transmembrane region" description="Helical" evidence="1">
    <location>
        <begin position="6"/>
        <end position="25"/>
    </location>
</feature>
<keyword evidence="1" id="KW-1133">Transmembrane helix</keyword>
<gene>
    <name evidence="2" type="ORF">ORPV_802</name>
</gene>
<accession>A0A2I2L5B1</accession>
<name>A0A2I2L5B1_9VIRU</name>
<dbReference type="EMBL" id="LT906555">
    <property type="protein sequence ID" value="SNW62706.1"/>
    <property type="molecule type" value="Genomic_DNA"/>
</dbReference>
<evidence type="ECO:0000256" key="1">
    <source>
        <dbReference type="SAM" id="Phobius"/>
    </source>
</evidence>
<feature type="transmembrane region" description="Helical" evidence="1">
    <location>
        <begin position="32"/>
        <end position="51"/>
    </location>
</feature>